<dbReference type="PANTHER" id="PTHR30055">
    <property type="entry name" value="HTH-TYPE TRANSCRIPTIONAL REGULATOR RUTR"/>
    <property type="match status" value="1"/>
</dbReference>
<dbReference type="Proteomes" id="UP000317039">
    <property type="component" value="Chromosome"/>
</dbReference>
<name>A0A516NLD9_9NOCA</name>
<feature type="domain" description="HTH tetR-type" evidence="3">
    <location>
        <begin position="1"/>
        <end position="61"/>
    </location>
</feature>
<accession>A0A516NLD9</accession>
<reference evidence="4 5" key="1">
    <citation type="submission" date="2019-07" db="EMBL/GenBank/DDBJ databases">
        <title>Complete Genome Sequence and Methylome Analysis of Nocardia otitidis-caviarum NEB252.</title>
        <authorList>
            <person name="Fomenkov A."/>
            <person name="Anton B.P."/>
            <person name="Vincze T."/>
            <person name="Roberts R.J."/>
        </authorList>
    </citation>
    <scope>NUCLEOTIDE SEQUENCE [LARGE SCALE GENOMIC DNA]</scope>
    <source>
        <strain evidence="4 5">NEB252</strain>
    </source>
</reference>
<gene>
    <name evidence="4" type="ORF">FOH10_14450</name>
</gene>
<dbReference type="SUPFAM" id="SSF46689">
    <property type="entry name" value="Homeodomain-like"/>
    <property type="match status" value="1"/>
</dbReference>
<dbReference type="PRINTS" id="PR00455">
    <property type="entry name" value="HTHTETR"/>
</dbReference>
<dbReference type="InterPro" id="IPR050109">
    <property type="entry name" value="HTH-type_TetR-like_transc_reg"/>
</dbReference>
<feature type="DNA-binding region" description="H-T-H motif" evidence="2">
    <location>
        <begin position="24"/>
        <end position="43"/>
    </location>
</feature>
<dbReference type="RefSeq" id="WP_143981100.1">
    <property type="nucleotide sequence ID" value="NZ_CP041695.1"/>
</dbReference>
<dbReference type="Pfam" id="PF00440">
    <property type="entry name" value="TetR_N"/>
    <property type="match status" value="1"/>
</dbReference>
<evidence type="ECO:0000256" key="1">
    <source>
        <dbReference type="ARBA" id="ARBA00023125"/>
    </source>
</evidence>
<evidence type="ECO:0000256" key="2">
    <source>
        <dbReference type="PROSITE-ProRule" id="PRU00335"/>
    </source>
</evidence>
<evidence type="ECO:0000259" key="3">
    <source>
        <dbReference type="PROSITE" id="PS50977"/>
    </source>
</evidence>
<dbReference type="EMBL" id="CP041695">
    <property type="protein sequence ID" value="QDP79734.1"/>
    <property type="molecule type" value="Genomic_DNA"/>
</dbReference>
<keyword evidence="1 2" id="KW-0238">DNA-binding</keyword>
<sequence>MGNREDLLNGAKQAILERGLAKVTARDIAAAAGVSLAAIGYHFGSKDQLVTEALLTAMGGGVGDEFEQAIREAGEGRPLGAALAPTWTALLEVVRRNREILLLSLENGVRVARDPDQQRVMSEAVANACDELAATLRDQHPDLDAAAARAVARFYFVQFQGLALLSLIAPMAAVCEGDEFARAVAVLGRS</sequence>
<evidence type="ECO:0000313" key="5">
    <source>
        <dbReference type="Proteomes" id="UP000317039"/>
    </source>
</evidence>
<dbReference type="GO" id="GO:0003700">
    <property type="term" value="F:DNA-binding transcription factor activity"/>
    <property type="evidence" value="ECO:0007669"/>
    <property type="project" value="TreeGrafter"/>
</dbReference>
<dbReference type="GeneID" id="80333581"/>
<dbReference type="GO" id="GO:0000976">
    <property type="term" value="F:transcription cis-regulatory region binding"/>
    <property type="evidence" value="ECO:0007669"/>
    <property type="project" value="TreeGrafter"/>
</dbReference>
<proteinExistence type="predicted"/>
<dbReference type="Gene3D" id="1.10.357.10">
    <property type="entry name" value="Tetracycline Repressor, domain 2"/>
    <property type="match status" value="1"/>
</dbReference>
<dbReference type="InterPro" id="IPR001647">
    <property type="entry name" value="HTH_TetR"/>
</dbReference>
<protein>
    <submittedName>
        <fullName evidence="4">Helix-turn-helix transcriptional regulator</fullName>
    </submittedName>
</protein>
<dbReference type="InterPro" id="IPR009057">
    <property type="entry name" value="Homeodomain-like_sf"/>
</dbReference>
<dbReference type="PROSITE" id="PS50977">
    <property type="entry name" value="HTH_TETR_2"/>
    <property type="match status" value="1"/>
</dbReference>
<organism evidence="4 5">
    <name type="scientific">Nocardia otitidiscaviarum</name>
    <dbReference type="NCBI Taxonomy" id="1823"/>
    <lineage>
        <taxon>Bacteria</taxon>
        <taxon>Bacillati</taxon>
        <taxon>Actinomycetota</taxon>
        <taxon>Actinomycetes</taxon>
        <taxon>Mycobacteriales</taxon>
        <taxon>Nocardiaceae</taxon>
        <taxon>Nocardia</taxon>
    </lineage>
</organism>
<evidence type="ECO:0000313" key="4">
    <source>
        <dbReference type="EMBL" id="QDP79734.1"/>
    </source>
</evidence>
<dbReference type="PANTHER" id="PTHR30055:SF219">
    <property type="entry name" value="TRANSCRIPTIONAL REGULATORY PROTEIN"/>
    <property type="match status" value="1"/>
</dbReference>
<dbReference type="AlphaFoldDB" id="A0A516NLD9"/>
<dbReference type="KEGG" id="nod:FOH10_14450"/>